<protein>
    <submittedName>
        <fullName evidence="1">Uncharacterized protein</fullName>
    </submittedName>
</protein>
<organism evidence="1 2">
    <name type="scientific">Halorubellus litoreus</name>
    <dbReference type="NCBI Taxonomy" id="755308"/>
    <lineage>
        <taxon>Archaea</taxon>
        <taxon>Methanobacteriati</taxon>
        <taxon>Methanobacteriota</taxon>
        <taxon>Stenosarchaea group</taxon>
        <taxon>Halobacteria</taxon>
        <taxon>Halobacteriales</taxon>
        <taxon>Halorubellaceae</taxon>
        <taxon>Halorubellus</taxon>
    </lineage>
</organism>
<keyword evidence="2" id="KW-1185">Reference proteome</keyword>
<gene>
    <name evidence="1" type="ORF">ACFQGB_18000</name>
</gene>
<evidence type="ECO:0000313" key="2">
    <source>
        <dbReference type="Proteomes" id="UP001596395"/>
    </source>
</evidence>
<name>A0ABD5VGU7_9EURY</name>
<reference evidence="1 2" key="1">
    <citation type="journal article" date="2019" name="Int. J. Syst. Evol. Microbiol.">
        <title>The Global Catalogue of Microorganisms (GCM) 10K type strain sequencing project: providing services to taxonomists for standard genome sequencing and annotation.</title>
        <authorList>
            <consortium name="The Broad Institute Genomics Platform"/>
            <consortium name="The Broad Institute Genome Sequencing Center for Infectious Disease"/>
            <person name="Wu L."/>
            <person name="Ma J."/>
        </authorList>
    </citation>
    <scope>NUCLEOTIDE SEQUENCE [LARGE SCALE GENOMIC DNA]</scope>
    <source>
        <strain evidence="1 2">GX26</strain>
    </source>
</reference>
<dbReference type="EMBL" id="JBHSXN010000004">
    <property type="protein sequence ID" value="MFC6954764.1"/>
    <property type="molecule type" value="Genomic_DNA"/>
</dbReference>
<dbReference type="Proteomes" id="UP001596395">
    <property type="component" value="Unassembled WGS sequence"/>
</dbReference>
<evidence type="ECO:0000313" key="1">
    <source>
        <dbReference type="EMBL" id="MFC6954764.1"/>
    </source>
</evidence>
<dbReference type="RefSeq" id="WP_336351707.1">
    <property type="nucleotide sequence ID" value="NZ_JAZAQL010000004.1"/>
</dbReference>
<comment type="caution">
    <text evidence="1">The sequence shown here is derived from an EMBL/GenBank/DDBJ whole genome shotgun (WGS) entry which is preliminary data.</text>
</comment>
<accession>A0ABD5VGU7</accession>
<dbReference type="AlphaFoldDB" id="A0ABD5VGU7"/>
<sequence>MAGEFHELHDLSNDETVGCEELVLLTDAGPYRNVYGKEGAP</sequence>
<proteinExistence type="predicted"/>